<evidence type="ECO:0000256" key="7">
    <source>
        <dbReference type="SAM" id="Phobius"/>
    </source>
</evidence>
<organism evidence="8 9">
    <name type="scientific">Branchiostoma belcheri</name>
    <name type="common">Amphioxus</name>
    <dbReference type="NCBI Taxonomy" id="7741"/>
    <lineage>
        <taxon>Eukaryota</taxon>
        <taxon>Metazoa</taxon>
        <taxon>Chordata</taxon>
        <taxon>Cephalochordata</taxon>
        <taxon>Leptocardii</taxon>
        <taxon>Amphioxiformes</taxon>
        <taxon>Branchiostomatidae</taxon>
        <taxon>Branchiostoma</taxon>
    </lineage>
</organism>
<gene>
    <name evidence="9" type="primary">LOC109480469</name>
</gene>
<dbReference type="GeneID" id="109480469"/>
<evidence type="ECO:0000256" key="1">
    <source>
        <dbReference type="ARBA" id="ARBA00004370"/>
    </source>
</evidence>
<dbReference type="OrthoDB" id="10038436at2759"/>
<dbReference type="AlphaFoldDB" id="A0A6P4ZN91"/>
<proteinExistence type="inferred from homology"/>
<evidence type="ECO:0000313" key="8">
    <source>
        <dbReference type="Proteomes" id="UP000515135"/>
    </source>
</evidence>
<comment type="subcellular location">
    <subcellularLocation>
        <location evidence="1">Membrane</location>
    </subcellularLocation>
</comment>
<evidence type="ECO:0000313" key="9">
    <source>
        <dbReference type="RefSeq" id="XP_019638223.1"/>
    </source>
</evidence>
<dbReference type="RefSeq" id="XP_019638223.1">
    <property type="nucleotide sequence ID" value="XM_019782664.1"/>
</dbReference>
<comment type="similarity">
    <text evidence="2">Belongs to the CD225/Dispanin family.</text>
</comment>
<dbReference type="PANTHER" id="PTHR14948">
    <property type="entry name" value="NG5"/>
    <property type="match status" value="1"/>
</dbReference>
<keyword evidence="4 7" id="KW-1133">Transmembrane helix</keyword>
<dbReference type="InterPro" id="IPR007593">
    <property type="entry name" value="CD225/Dispanin_fam"/>
</dbReference>
<dbReference type="KEGG" id="bbel:109480469"/>
<evidence type="ECO:0000256" key="2">
    <source>
        <dbReference type="ARBA" id="ARBA00006843"/>
    </source>
</evidence>
<feature type="region of interest" description="Disordered" evidence="6">
    <location>
        <begin position="1"/>
        <end position="53"/>
    </location>
</feature>
<evidence type="ECO:0000256" key="4">
    <source>
        <dbReference type="ARBA" id="ARBA00022989"/>
    </source>
</evidence>
<dbReference type="GO" id="GO:0016020">
    <property type="term" value="C:membrane"/>
    <property type="evidence" value="ECO:0007669"/>
    <property type="project" value="UniProtKB-SubCell"/>
</dbReference>
<dbReference type="PANTHER" id="PTHR14948:SF44">
    <property type="entry name" value="PROLINE-RICH TRANSMEMBRANE PROTEIN 1-LIKE"/>
    <property type="match status" value="1"/>
</dbReference>
<keyword evidence="8" id="KW-1185">Reference proteome</keyword>
<evidence type="ECO:0000256" key="5">
    <source>
        <dbReference type="ARBA" id="ARBA00023136"/>
    </source>
</evidence>
<feature type="transmembrane region" description="Helical" evidence="7">
    <location>
        <begin position="128"/>
        <end position="161"/>
    </location>
</feature>
<feature type="compositionally biased region" description="Low complexity" evidence="6">
    <location>
        <begin position="37"/>
        <end position="47"/>
    </location>
</feature>
<dbReference type="Proteomes" id="UP000515135">
    <property type="component" value="Unplaced"/>
</dbReference>
<keyword evidence="5 7" id="KW-0472">Membrane</keyword>
<feature type="compositionally biased region" description="Pro residues" evidence="6">
    <location>
        <begin position="20"/>
        <end position="36"/>
    </location>
</feature>
<evidence type="ECO:0000256" key="6">
    <source>
        <dbReference type="SAM" id="MobiDB-lite"/>
    </source>
</evidence>
<evidence type="ECO:0000256" key="3">
    <source>
        <dbReference type="ARBA" id="ARBA00022692"/>
    </source>
</evidence>
<reference evidence="9" key="1">
    <citation type="submission" date="2025-08" db="UniProtKB">
        <authorList>
            <consortium name="RefSeq"/>
        </authorList>
    </citation>
    <scope>IDENTIFICATION</scope>
    <source>
        <tissue evidence="9">Gonad</tissue>
    </source>
</reference>
<sequence length="166" mass="17549">MAAVAPDPKMAGMEMQQQGYPPPGEAQYQPPPPGYAAPPGYAQQPVQPGYPQPLQPGQQQTVVVAGMQPTMVIVDSKPADHFGFALFTCMCCFWPTGIVALIFSCQVDSKWNSGDREGAKSSSSNANLFSKISLGIGIATLIIVLIIIPVYFVVILPAQIIGSVVG</sequence>
<dbReference type="InterPro" id="IPR051423">
    <property type="entry name" value="CD225/Dispanin"/>
</dbReference>
<keyword evidence="3 7" id="KW-0812">Transmembrane</keyword>
<feature type="transmembrane region" description="Helical" evidence="7">
    <location>
        <begin position="84"/>
        <end position="107"/>
    </location>
</feature>
<dbReference type="Pfam" id="PF04505">
    <property type="entry name" value="CD225"/>
    <property type="match status" value="1"/>
</dbReference>
<protein>
    <submittedName>
        <fullName evidence="9">Proline-rich transmembrane protein 1-like</fullName>
    </submittedName>
</protein>
<name>A0A6P4ZN91_BRABE</name>
<accession>A0A6P4ZN91</accession>